<accession>A0ABQ6MV85</accession>
<proteinExistence type="predicted"/>
<dbReference type="Proteomes" id="UP001165060">
    <property type="component" value="Unassembled WGS sequence"/>
</dbReference>
<evidence type="ECO:0000313" key="2">
    <source>
        <dbReference type="EMBL" id="GMI33198.1"/>
    </source>
</evidence>
<evidence type="ECO:0000256" key="1">
    <source>
        <dbReference type="SAM" id="MobiDB-lite"/>
    </source>
</evidence>
<feature type="compositionally biased region" description="Basic residues" evidence="1">
    <location>
        <begin position="19"/>
        <end position="28"/>
    </location>
</feature>
<sequence length="124" mass="13031">MRSFSHMGNLYKNDAKSARAARARRRSSGKFPDAPKAALAVPTVKSATPASAKRMAKSPARRTPAKAAADEPKGWVAELFGGCVADGSSSGAARFACMSESGPSTPARKNSMNMLDMINTPERS</sequence>
<protein>
    <submittedName>
        <fullName evidence="2">Uncharacterized protein</fullName>
    </submittedName>
</protein>
<gene>
    <name evidence="2" type="ORF">TeGR_g5855</name>
</gene>
<name>A0ABQ6MV85_9STRA</name>
<evidence type="ECO:0000313" key="3">
    <source>
        <dbReference type="Proteomes" id="UP001165060"/>
    </source>
</evidence>
<feature type="compositionally biased region" description="Polar residues" evidence="1">
    <location>
        <begin position="101"/>
        <end position="113"/>
    </location>
</feature>
<comment type="caution">
    <text evidence="2">The sequence shown here is derived from an EMBL/GenBank/DDBJ whole genome shotgun (WGS) entry which is preliminary data.</text>
</comment>
<feature type="region of interest" description="Disordered" evidence="1">
    <location>
        <begin position="1"/>
        <end position="71"/>
    </location>
</feature>
<keyword evidence="3" id="KW-1185">Reference proteome</keyword>
<feature type="region of interest" description="Disordered" evidence="1">
    <location>
        <begin position="97"/>
        <end position="124"/>
    </location>
</feature>
<dbReference type="EMBL" id="BRYB01000575">
    <property type="protein sequence ID" value="GMI33198.1"/>
    <property type="molecule type" value="Genomic_DNA"/>
</dbReference>
<feature type="compositionally biased region" description="Basic residues" evidence="1">
    <location>
        <begin position="54"/>
        <end position="64"/>
    </location>
</feature>
<reference evidence="2 3" key="1">
    <citation type="journal article" date="2023" name="Commun. Biol.">
        <title>Genome analysis of Parmales, the sister group of diatoms, reveals the evolutionary specialization of diatoms from phago-mixotrophs to photoautotrophs.</title>
        <authorList>
            <person name="Ban H."/>
            <person name="Sato S."/>
            <person name="Yoshikawa S."/>
            <person name="Yamada K."/>
            <person name="Nakamura Y."/>
            <person name="Ichinomiya M."/>
            <person name="Sato N."/>
            <person name="Blanc-Mathieu R."/>
            <person name="Endo H."/>
            <person name="Kuwata A."/>
            <person name="Ogata H."/>
        </authorList>
    </citation>
    <scope>NUCLEOTIDE SEQUENCE [LARGE SCALE GENOMIC DNA]</scope>
</reference>
<organism evidence="2 3">
    <name type="scientific">Tetraparma gracilis</name>
    <dbReference type="NCBI Taxonomy" id="2962635"/>
    <lineage>
        <taxon>Eukaryota</taxon>
        <taxon>Sar</taxon>
        <taxon>Stramenopiles</taxon>
        <taxon>Ochrophyta</taxon>
        <taxon>Bolidophyceae</taxon>
        <taxon>Parmales</taxon>
        <taxon>Triparmaceae</taxon>
        <taxon>Tetraparma</taxon>
    </lineage>
</organism>